<keyword evidence="3 9" id="KW-0808">Transferase</keyword>
<keyword evidence="6 9" id="KW-0012">Acyltransferase</keyword>
<evidence type="ECO:0000313" key="14">
    <source>
        <dbReference type="Proteomes" id="UP000596074"/>
    </source>
</evidence>
<evidence type="ECO:0000256" key="7">
    <source>
        <dbReference type="ARBA" id="ARBA00025211"/>
    </source>
</evidence>
<dbReference type="InterPro" id="IPR006256">
    <property type="entry name" value="AcTrfase_Pyrv_DH_cplx"/>
</dbReference>
<evidence type="ECO:0000256" key="9">
    <source>
        <dbReference type="RuleBase" id="RU361137"/>
    </source>
</evidence>
<dbReference type="Pfam" id="PF00198">
    <property type="entry name" value="2-oxoacid_dh"/>
    <property type="match status" value="1"/>
</dbReference>
<dbReference type="InterPro" id="IPR036625">
    <property type="entry name" value="E3-bd_dom_sf"/>
</dbReference>
<dbReference type="Gene3D" id="4.10.320.10">
    <property type="entry name" value="E3-binding domain"/>
    <property type="match status" value="1"/>
</dbReference>
<dbReference type="PANTHER" id="PTHR43178">
    <property type="entry name" value="DIHYDROLIPOAMIDE ACETYLTRANSFERASE COMPONENT OF PYRUVATE DEHYDROGENASE COMPLEX"/>
    <property type="match status" value="1"/>
</dbReference>
<dbReference type="GO" id="GO:0005737">
    <property type="term" value="C:cytoplasm"/>
    <property type="evidence" value="ECO:0007669"/>
    <property type="project" value="TreeGrafter"/>
</dbReference>
<dbReference type="GO" id="GO:0031405">
    <property type="term" value="F:lipoic acid binding"/>
    <property type="evidence" value="ECO:0007669"/>
    <property type="project" value="TreeGrafter"/>
</dbReference>
<dbReference type="SUPFAM" id="SSF47005">
    <property type="entry name" value="Peripheral subunit-binding domain of 2-oxo acid dehydrogenase complex"/>
    <property type="match status" value="1"/>
</dbReference>
<evidence type="ECO:0000256" key="4">
    <source>
        <dbReference type="ARBA" id="ARBA00022737"/>
    </source>
</evidence>
<dbReference type="InterPro" id="IPR050743">
    <property type="entry name" value="2-oxoacid_DH_E2_comp"/>
</dbReference>
<dbReference type="AlphaFoldDB" id="A0A9X7UWV3"/>
<dbReference type="Pfam" id="PF00364">
    <property type="entry name" value="Biotin_lipoyl"/>
    <property type="match status" value="1"/>
</dbReference>
<evidence type="ECO:0000256" key="6">
    <source>
        <dbReference type="ARBA" id="ARBA00023315"/>
    </source>
</evidence>
<comment type="function">
    <text evidence="7">The pyruvate dehydrogenase complex catalyzes the overall conversion of pyruvate to acetyl-CoA and CO(2). It contains multiple copies of three enzymatic components: pyruvate dehydrogenase (E1), dihydrolipoamide acetyltransferase (E2) and lipoamide dehydrogenase (E3).</text>
</comment>
<dbReference type="InterPro" id="IPR001078">
    <property type="entry name" value="2-oxoacid_DH_actylTfrase"/>
</dbReference>
<evidence type="ECO:0000256" key="3">
    <source>
        <dbReference type="ARBA" id="ARBA00022679"/>
    </source>
</evidence>
<keyword evidence="4" id="KW-0677">Repeat</keyword>
<evidence type="ECO:0000256" key="1">
    <source>
        <dbReference type="ARBA" id="ARBA00007317"/>
    </source>
</evidence>
<dbReference type="SUPFAM" id="SSF51230">
    <property type="entry name" value="Single hybrid motif"/>
    <property type="match status" value="1"/>
</dbReference>
<dbReference type="Proteomes" id="UP000596074">
    <property type="component" value="Chromosome"/>
</dbReference>
<evidence type="ECO:0000259" key="12">
    <source>
        <dbReference type="PROSITE" id="PS51826"/>
    </source>
</evidence>
<evidence type="ECO:0000256" key="10">
    <source>
        <dbReference type="SAM" id="MobiDB-lite"/>
    </source>
</evidence>
<dbReference type="InterPro" id="IPR023213">
    <property type="entry name" value="CAT-like_dom_sf"/>
</dbReference>
<evidence type="ECO:0000256" key="5">
    <source>
        <dbReference type="ARBA" id="ARBA00022823"/>
    </source>
</evidence>
<dbReference type="Gene3D" id="3.30.559.10">
    <property type="entry name" value="Chloramphenicol acetyltransferase-like domain"/>
    <property type="match status" value="1"/>
</dbReference>
<dbReference type="InterPro" id="IPR000089">
    <property type="entry name" value="Biotin_lipoyl"/>
</dbReference>
<name>A0A9X7UWV3_9GAMM</name>
<dbReference type="GO" id="GO:0006086">
    <property type="term" value="P:pyruvate decarboxylation to acetyl-CoA"/>
    <property type="evidence" value="ECO:0007669"/>
    <property type="project" value="UniProtKB-UniRule"/>
</dbReference>
<organism evidence="13 14">
    <name type="scientific">Venatoribacter cucullus</name>
    <dbReference type="NCBI Taxonomy" id="2661630"/>
    <lineage>
        <taxon>Bacteria</taxon>
        <taxon>Pseudomonadati</taxon>
        <taxon>Pseudomonadota</taxon>
        <taxon>Gammaproteobacteria</taxon>
        <taxon>Oceanospirillales</taxon>
        <taxon>Oceanospirillaceae</taxon>
        <taxon>Venatoribacter</taxon>
    </lineage>
</organism>
<dbReference type="SUPFAM" id="SSF52777">
    <property type="entry name" value="CoA-dependent acyltransferases"/>
    <property type="match status" value="1"/>
</dbReference>
<evidence type="ECO:0000256" key="8">
    <source>
        <dbReference type="ARBA" id="ARBA00048370"/>
    </source>
</evidence>
<feature type="domain" description="Lipoyl-binding" evidence="11">
    <location>
        <begin position="1"/>
        <end position="75"/>
    </location>
</feature>
<dbReference type="PROSITE" id="PS00189">
    <property type="entry name" value="LIPOYL"/>
    <property type="match status" value="1"/>
</dbReference>
<dbReference type="InterPro" id="IPR004167">
    <property type="entry name" value="PSBD"/>
</dbReference>
<comment type="catalytic activity">
    <reaction evidence="8 9">
        <text>N(6)-[(R)-dihydrolipoyl]-L-lysyl-[protein] + acetyl-CoA = N(6)-[(R)-S(8)-acetyldihydrolipoyl]-L-lysyl-[protein] + CoA</text>
        <dbReference type="Rhea" id="RHEA:17017"/>
        <dbReference type="Rhea" id="RHEA-COMP:10475"/>
        <dbReference type="Rhea" id="RHEA-COMP:10478"/>
        <dbReference type="ChEBI" id="CHEBI:57287"/>
        <dbReference type="ChEBI" id="CHEBI:57288"/>
        <dbReference type="ChEBI" id="CHEBI:83100"/>
        <dbReference type="ChEBI" id="CHEBI:83111"/>
        <dbReference type="EC" id="2.3.1.12"/>
    </reaction>
</comment>
<feature type="region of interest" description="Disordered" evidence="10">
    <location>
        <begin position="79"/>
        <end position="148"/>
    </location>
</feature>
<dbReference type="GO" id="GO:0045254">
    <property type="term" value="C:pyruvate dehydrogenase complex"/>
    <property type="evidence" value="ECO:0007669"/>
    <property type="project" value="UniProtKB-UniRule"/>
</dbReference>
<dbReference type="RefSeq" id="WP_228346035.1">
    <property type="nucleotide sequence ID" value="NZ_CP046056.1"/>
</dbReference>
<evidence type="ECO:0000313" key="13">
    <source>
        <dbReference type="EMBL" id="QQD23511.1"/>
    </source>
</evidence>
<proteinExistence type="inferred from homology"/>
<evidence type="ECO:0000259" key="11">
    <source>
        <dbReference type="PROSITE" id="PS50968"/>
    </source>
</evidence>
<dbReference type="Gene3D" id="2.40.50.100">
    <property type="match status" value="1"/>
</dbReference>
<feature type="compositionally biased region" description="Basic and acidic residues" evidence="10">
    <location>
        <begin position="83"/>
        <end position="98"/>
    </location>
</feature>
<dbReference type="InterPro" id="IPR003016">
    <property type="entry name" value="2-oxoA_DH_lipoyl-BS"/>
</dbReference>
<dbReference type="PROSITE" id="PS51826">
    <property type="entry name" value="PSBD"/>
    <property type="match status" value="1"/>
</dbReference>
<protein>
    <recommendedName>
        <fullName evidence="9">Acetyltransferase component of pyruvate dehydrogenase complex</fullName>
        <ecNumber evidence="9">2.3.1.12</ecNumber>
    </recommendedName>
</protein>
<accession>A0A9X7UWV3</accession>
<feature type="domain" description="Peripheral subunit-binding (PSBD)" evidence="12">
    <location>
        <begin position="146"/>
        <end position="183"/>
    </location>
</feature>
<dbReference type="EMBL" id="CP046056">
    <property type="protein sequence ID" value="QQD23511.1"/>
    <property type="molecule type" value="Genomic_DNA"/>
</dbReference>
<dbReference type="CDD" id="cd06849">
    <property type="entry name" value="lipoyl_domain"/>
    <property type="match status" value="1"/>
</dbReference>
<dbReference type="InterPro" id="IPR011053">
    <property type="entry name" value="Single_hybrid_motif"/>
</dbReference>
<dbReference type="PANTHER" id="PTHR43178:SF2">
    <property type="entry name" value="DIHYDROLIPOYLLYSINE-RESIDUE ACETYLTRANSFERASE COMPONENT OF PYRUVATE DEHYDROGENASE COMPLEX"/>
    <property type="match status" value="1"/>
</dbReference>
<dbReference type="KEGG" id="vcw:GJQ55_02980"/>
<reference evidence="13 14" key="1">
    <citation type="submission" date="2019-11" db="EMBL/GenBank/DDBJ databases">
        <title>Venatorbacter sp. nov. a predator of Campylobacter and other Gram-negative bacteria.</title>
        <authorList>
            <person name="Saeedi A."/>
            <person name="Cummings N.J."/>
            <person name="Connerton I.F."/>
            <person name="Connerton P.L."/>
        </authorList>
    </citation>
    <scope>NUCLEOTIDE SEQUENCE [LARGE SCALE GENOMIC DNA]</scope>
    <source>
        <strain evidence="13">XL5</strain>
    </source>
</reference>
<comment type="subunit">
    <text evidence="2 9">Forms a 24-polypeptide structural core with octahedral symmetry.</text>
</comment>
<dbReference type="Pfam" id="PF02817">
    <property type="entry name" value="E3_binding"/>
    <property type="match status" value="1"/>
</dbReference>
<feature type="compositionally biased region" description="Low complexity" evidence="10">
    <location>
        <begin position="99"/>
        <end position="142"/>
    </location>
</feature>
<keyword evidence="14" id="KW-1185">Reference proteome</keyword>
<dbReference type="EC" id="2.3.1.12" evidence="9"/>
<gene>
    <name evidence="13" type="primary">aceF</name>
    <name evidence="13" type="ORF">GJQ55_02980</name>
</gene>
<dbReference type="GO" id="GO:0004742">
    <property type="term" value="F:dihydrolipoyllysine-residue acetyltransferase activity"/>
    <property type="evidence" value="ECO:0007669"/>
    <property type="project" value="UniProtKB-UniRule"/>
</dbReference>
<dbReference type="FunFam" id="3.30.559.10:FF:000004">
    <property type="entry name" value="Acetyltransferase component of pyruvate dehydrogenase complex"/>
    <property type="match status" value="1"/>
</dbReference>
<dbReference type="PROSITE" id="PS50968">
    <property type="entry name" value="BIOTINYL_LIPOYL"/>
    <property type="match status" value="1"/>
</dbReference>
<dbReference type="NCBIfam" id="TIGR01348">
    <property type="entry name" value="PDHac_trf_long"/>
    <property type="match status" value="1"/>
</dbReference>
<comment type="cofactor">
    <cofactor evidence="9">
        <name>(R)-lipoate</name>
        <dbReference type="ChEBI" id="CHEBI:83088"/>
    </cofactor>
    <text evidence="9">Binds 1 lipoyl cofactor covalently.</text>
</comment>
<evidence type="ECO:0000256" key="2">
    <source>
        <dbReference type="ARBA" id="ARBA00011484"/>
    </source>
</evidence>
<keyword evidence="5 9" id="KW-0450">Lipoyl</keyword>
<sequence length="440" mass="46335">MTTLKIPDLGGSSQVEVIELMVQAGEQVSADQGVLVLETDKATMEIPAEQAGVITKLLVKVGDKVSTGDAFAELDASAAAAKPAEEKPAEEKPAEEKPAAAPAGKTAAETTPVTTPAAPATAQPVSSASAPAAADMASASSDDSVHAGPAVRKLARELGADLAQIKGSGNRGRIQKEDVHAFVKQRMQSGAASGGSGVPAVPEVDFSQFGPVHTQPLNNVKRATARAMTIANLNVPQVTQFDQADITDLEAYRVQQNARYAKQGIKFSLVPFVLKALAHCLREFPTFNASLNRNGEELILKDYVHIGVAVDTPKGLLVPVLRDVDKKTVTEITQELQEKAVLAREGKLPLAQMQGGCCSLSSLGGIGGTAFTPIVNPPEVAILGLSKATMQPVWDGQSFVPRLMLPLSLSYDHRVIDGAEAARFSQRLVACLQDLREIIM</sequence>
<comment type="similarity">
    <text evidence="1 9">Belongs to the 2-oxoacid dehydrogenase family.</text>
</comment>